<gene>
    <name evidence="5" type="ORF">B0I26_102168</name>
</gene>
<dbReference type="Pfam" id="PF00575">
    <property type="entry name" value="S1"/>
    <property type="match status" value="4"/>
</dbReference>
<dbReference type="CDD" id="cd04465">
    <property type="entry name" value="S1_RPS1_repeat_ec2_hs2"/>
    <property type="match status" value="1"/>
</dbReference>
<keyword evidence="6" id="KW-1185">Reference proteome</keyword>
<dbReference type="Gene3D" id="2.40.50.140">
    <property type="entry name" value="Nucleic acid-binding proteins"/>
    <property type="match status" value="4"/>
</dbReference>
<feature type="domain" description="S1 motif" evidence="4">
    <location>
        <begin position="107"/>
        <end position="172"/>
    </location>
</feature>
<dbReference type="InterPro" id="IPR003029">
    <property type="entry name" value="S1_domain"/>
</dbReference>
<keyword evidence="2 5" id="KW-0689">Ribosomal protein</keyword>
<dbReference type="AlphaFoldDB" id="A0A327YVZ5"/>
<dbReference type="GO" id="GO:0005737">
    <property type="term" value="C:cytoplasm"/>
    <property type="evidence" value="ECO:0007669"/>
    <property type="project" value="UniProtKB-ARBA"/>
</dbReference>
<dbReference type="InterPro" id="IPR012340">
    <property type="entry name" value="NA-bd_OB-fold"/>
</dbReference>
<dbReference type="GO" id="GO:1990904">
    <property type="term" value="C:ribonucleoprotein complex"/>
    <property type="evidence" value="ECO:0007669"/>
    <property type="project" value="UniProtKB-KW"/>
</dbReference>
<dbReference type="SMART" id="SM00316">
    <property type="entry name" value="S1"/>
    <property type="match status" value="4"/>
</dbReference>
<proteinExistence type="inferred from homology"/>
<dbReference type="GO" id="GO:0006412">
    <property type="term" value="P:translation"/>
    <property type="evidence" value="ECO:0007669"/>
    <property type="project" value="TreeGrafter"/>
</dbReference>
<organism evidence="5 6">
    <name type="scientific">Paranoxybacillus vitaminiphilus</name>
    <dbReference type="NCBI Taxonomy" id="581036"/>
    <lineage>
        <taxon>Bacteria</taxon>
        <taxon>Bacillati</taxon>
        <taxon>Bacillota</taxon>
        <taxon>Bacilli</taxon>
        <taxon>Bacillales</taxon>
        <taxon>Anoxybacillaceae</taxon>
        <taxon>Paranoxybacillus</taxon>
    </lineage>
</organism>
<sequence length="388" mass="42762">MVDDMNLDVKVYQVGDIVKGRVAKVEDKQVLIDIEGSKQSGIIPISELSSLHVEKAGDVVAVGDEVTAKVKKVEESADEDDGLLILSKKAVDAEKAWEDLQAKFESGEVFEVVIKDVVKSGLVADVGVRGFIPASLVETHFVEDFSDYKGRTLKVKIAELDREKNRVILSHRAVLEQEQEEEKKQAFNKIEAGQVLEGTVQRIADFGVFVDIGGVDGLVHISQLSHTRVAHPSEVVQEGQTVKIKVLSVDRDNERISLSIKETLPGPWDGISQKIAAGDVVEGTVKRLASFGAFVEIFPGVEGLVHISQISNKRIAKPHEVLKEGDVVKVKVLDINEAERRMSLSMKELTENVADEEDYSEYTQTFKEPAGFQIGEVLGEQLKKLKQK</sequence>
<dbReference type="NCBIfam" id="NF005208">
    <property type="entry name" value="PRK06676.1"/>
    <property type="match status" value="1"/>
</dbReference>
<dbReference type="InterPro" id="IPR035104">
    <property type="entry name" value="Ribosomal_protein_S1-like"/>
</dbReference>
<dbReference type="GO" id="GO:0005840">
    <property type="term" value="C:ribosome"/>
    <property type="evidence" value="ECO:0007669"/>
    <property type="project" value="UniProtKB-KW"/>
</dbReference>
<dbReference type="CDD" id="cd05688">
    <property type="entry name" value="S1_RPS1_repeat_ec3"/>
    <property type="match status" value="1"/>
</dbReference>
<evidence type="ECO:0000313" key="5">
    <source>
        <dbReference type="EMBL" id="RAK22179.1"/>
    </source>
</evidence>
<dbReference type="GO" id="GO:0003735">
    <property type="term" value="F:structural constituent of ribosome"/>
    <property type="evidence" value="ECO:0007669"/>
    <property type="project" value="TreeGrafter"/>
</dbReference>
<dbReference type="PROSITE" id="PS50126">
    <property type="entry name" value="S1"/>
    <property type="match status" value="4"/>
</dbReference>
<comment type="similarity">
    <text evidence="1">Belongs to the bacterial ribosomal protein bS1 family.</text>
</comment>
<protein>
    <submittedName>
        <fullName evidence="5">Small subunit ribosomal protein S1</fullName>
    </submittedName>
</protein>
<keyword evidence="3" id="KW-0687">Ribonucleoprotein</keyword>
<dbReference type="EMBL" id="QLMH01000002">
    <property type="protein sequence ID" value="RAK22179.1"/>
    <property type="molecule type" value="Genomic_DNA"/>
</dbReference>
<dbReference type="PANTHER" id="PTHR10724">
    <property type="entry name" value="30S RIBOSOMAL PROTEIN S1"/>
    <property type="match status" value="1"/>
</dbReference>
<dbReference type="OrthoDB" id="9804077at2"/>
<dbReference type="FunFam" id="2.40.50.140:FF:000051">
    <property type="entry name" value="RNA-binding transcriptional accessory protein"/>
    <property type="match status" value="2"/>
</dbReference>
<name>A0A327YVZ5_9BACL</name>
<feature type="domain" description="S1 motif" evidence="4">
    <location>
        <begin position="15"/>
        <end position="89"/>
    </location>
</feature>
<accession>A0A327YVZ5</accession>
<feature type="domain" description="S1 motif" evidence="4">
    <location>
        <begin position="278"/>
        <end position="347"/>
    </location>
</feature>
<evidence type="ECO:0000259" key="4">
    <source>
        <dbReference type="PROSITE" id="PS50126"/>
    </source>
</evidence>
<dbReference type="RefSeq" id="WP_111644038.1">
    <property type="nucleotide sequence ID" value="NZ_QLMH01000002.1"/>
</dbReference>
<dbReference type="InterPro" id="IPR050437">
    <property type="entry name" value="Ribos_protein_bS1-like"/>
</dbReference>
<dbReference type="GO" id="GO:0003729">
    <property type="term" value="F:mRNA binding"/>
    <property type="evidence" value="ECO:0007669"/>
    <property type="project" value="UniProtKB-ARBA"/>
</dbReference>
<feature type="domain" description="S1 motif" evidence="4">
    <location>
        <begin position="193"/>
        <end position="261"/>
    </location>
</feature>
<reference evidence="5 6" key="1">
    <citation type="submission" date="2018-06" db="EMBL/GenBank/DDBJ databases">
        <title>Genomic Encyclopedia of Type Strains, Phase III (KMG-III): the genomes of soil and plant-associated and newly described type strains.</title>
        <authorList>
            <person name="Whitman W."/>
        </authorList>
    </citation>
    <scope>NUCLEOTIDE SEQUENCE [LARGE SCALE GENOMIC DNA]</scope>
    <source>
        <strain evidence="5 6">CGMCC 1.8979</strain>
    </source>
</reference>
<evidence type="ECO:0000313" key="6">
    <source>
        <dbReference type="Proteomes" id="UP000248555"/>
    </source>
</evidence>
<dbReference type="Proteomes" id="UP000248555">
    <property type="component" value="Unassembled WGS sequence"/>
</dbReference>
<evidence type="ECO:0000256" key="3">
    <source>
        <dbReference type="ARBA" id="ARBA00023274"/>
    </source>
</evidence>
<comment type="caution">
    <text evidence="5">The sequence shown here is derived from an EMBL/GenBank/DDBJ whole genome shotgun (WGS) entry which is preliminary data.</text>
</comment>
<dbReference type="PANTHER" id="PTHR10724:SF7">
    <property type="entry name" value="SMALL RIBOSOMAL SUBUNIT PROTEIN BS1C"/>
    <property type="match status" value="1"/>
</dbReference>
<dbReference type="SUPFAM" id="SSF50249">
    <property type="entry name" value="Nucleic acid-binding proteins"/>
    <property type="match status" value="4"/>
</dbReference>
<dbReference type="CDD" id="cd05687">
    <property type="entry name" value="S1_RPS1_repeat_ec1_hs1"/>
    <property type="match status" value="1"/>
</dbReference>
<evidence type="ECO:0000256" key="1">
    <source>
        <dbReference type="ARBA" id="ARBA00006767"/>
    </source>
</evidence>
<dbReference type="PRINTS" id="PR00681">
    <property type="entry name" value="RIBOSOMALS1"/>
</dbReference>
<evidence type="ECO:0000256" key="2">
    <source>
        <dbReference type="ARBA" id="ARBA00022980"/>
    </source>
</evidence>